<dbReference type="EMBL" id="JAESDN010000001">
    <property type="protein sequence ID" value="KAG7057442.1"/>
    <property type="molecule type" value="Genomic_DNA"/>
</dbReference>
<accession>A0A9P7RFZ7</accession>
<dbReference type="Proteomes" id="UP000699042">
    <property type="component" value="Unassembled WGS sequence"/>
</dbReference>
<evidence type="ECO:0000313" key="1">
    <source>
        <dbReference type="EMBL" id="KAG7057442.1"/>
    </source>
</evidence>
<keyword evidence="2" id="KW-1185">Reference proteome</keyword>
<comment type="caution">
    <text evidence="1">The sequence shown here is derived from an EMBL/GenBank/DDBJ whole genome shotgun (WGS) entry which is preliminary data.</text>
</comment>
<protein>
    <submittedName>
        <fullName evidence="1">Uncharacterized protein</fullName>
    </submittedName>
</protein>
<proteinExistence type="predicted"/>
<name>A0A9P7RFZ7_9PEZI</name>
<reference evidence="1" key="1">
    <citation type="submission" date="2021-05" db="EMBL/GenBank/DDBJ databases">
        <title>Comparative genomics of three Colletotrichum scovillei strains and genetic complementation revealed genes involved fungal growth and virulence on chili pepper.</title>
        <authorList>
            <person name="Hsieh D.-K."/>
            <person name="Chuang S.-C."/>
            <person name="Chen C.-Y."/>
            <person name="Chao Y.-T."/>
            <person name="Lu M.-Y.J."/>
            <person name="Lee M.-H."/>
            <person name="Shih M.-C."/>
        </authorList>
    </citation>
    <scope>NUCLEOTIDE SEQUENCE</scope>
    <source>
        <strain evidence="1">Coll-153</strain>
    </source>
</reference>
<dbReference type="AlphaFoldDB" id="A0A9P7RFZ7"/>
<sequence>SITRLIPSSVTCVIGPQSKPDRSSSRLEHKSFYQDYQAHKREGILDPRVDQNQRGGGGSGCANLNQLHDAIQRPRFSLVQVEPARQLAQASQHRRRYGERSNWSHERYPPAWVELLLACSGAVHPWQLGARTGGPLVSQRADSTKGSLTFESLSLAYNSCHLRLGEGGSDSTPSKSAEIQDR</sequence>
<evidence type="ECO:0000313" key="2">
    <source>
        <dbReference type="Proteomes" id="UP000699042"/>
    </source>
</evidence>
<gene>
    <name evidence="1" type="ORF">JMJ77_004830</name>
</gene>
<feature type="non-terminal residue" evidence="1">
    <location>
        <position position="1"/>
    </location>
</feature>
<organism evidence="1 2">
    <name type="scientific">Colletotrichum scovillei</name>
    <dbReference type="NCBI Taxonomy" id="1209932"/>
    <lineage>
        <taxon>Eukaryota</taxon>
        <taxon>Fungi</taxon>
        <taxon>Dikarya</taxon>
        <taxon>Ascomycota</taxon>
        <taxon>Pezizomycotina</taxon>
        <taxon>Sordariomycetes</taxon>
        <taxon>Hypocreomycetidae</taxon>
        <taxon>Glomerellales</taxon>
        <taxon>Glomerellaceae</taxon>
        <taxon>Colletotrichum</taxon>
        <taxon>Colletotrichum acutatum species complex</taxon>
    </lineage>
</organism>